<dbReference type="GO" id="GO:0005829">
    <property type="term" value="C:cytosol"/>
    <property type="evidence" value="ECO:0007669"/>
    <property type="project" value="TreeGrafter"/>
</dbReference>
<evidence type="ECO:0000256" key="9">
    <source>
        <dbReference type="ARBA" id="ARBA00052017"/>
    </source>
</evidence>
<evidence type="ECO:0000256" key="10">
    <source>
        <dbReference type="HAMAP-Rule" id="MF_01405"/>
    </source>
</evidence>
<proteinExistence type="inferred from homology"/>
<keyword evidence="3 10" id="KW-0479">Metal-binding</keyword>
<dbReference type="AlphaFoldDB" id="A0A1F6D797"/>
<evidence type="ECO:0000256" key="3">
    <source>
        <dbReference type="ARBA" id="ARBA00022723"/>
    </source>
</evidence>
<comment type="catalytic activity">
    <reaction evidence="10">
        <text>ITP + H2O = IMP + diphosphate + H(+)</text>
        <dbReference type="Rhea" id="RHEA:29399"/>
        <dbReference type="ChEBI" id="CHEBI:15377"/>
        <dbReference type="ChEBI" id="CHEBI:15378"/>
        <dbReference type="ChEBI" id="CHEBI:33019"/>
        <dbReference type="ChEBI" id="CHEBI:58053"/>
        <dbReference type="ChEBI" id="CHEBI:61402"/>
        <dbReference type="EC" id="3.6.1.66"/>
    </reaction>
</comment>
<protein>
    <recommendedName>
        <fullName evidence="10">dITP/XTP pyrophosphatase</fullName>
        <ecNumber evidence="10">3.6.1.66</ecNumber>
    </recommendedName>
    <alternativeName>
        <fullName evidence="10">Non-canonical purine NTP pyrophosphatase</fullName>
    </alternativeName>
    <alternativeName>
        <fullName evidence="10">Non-standard purine NTP pyrophosphatase</fullName>
    </alternativeName>
    <alternativeName>
        <fullName evidence="10">Nucleoside-triphosphate diphosphatase</fullName>
    </alternativeName>
    <alternativeName>
        <fullName evidence="10">Nucleoside-triphosphate pyrophosphatase</fullName>
        <shortName evidence="10">NTPase</shortName>
    </alternativeName>
</protein>
<dbReference type="GO" id="GO:0017111">
    <property type="term" value="F:ribonucleoside triphosphate phosphatase activity"/>
    <property type="evidence" value="ECO:0007669"/>
    <property type="project" value="InterPro"/>
</dbReference>
<dbReference type="Pfam" id="PF01725">
    <property type="entry name" value="Ham1p_like"/>
    <property type="match status" value="1"/>
</dbReference>
<keyword evidence="5 10" id="KW-0378">Hydrolase</keyword>
<feature type="binding site" evidence="10">
    <location>
        <begin position="8"/>
        <end position="13"/>
    </location>
    <ligand>
        <name>substrate</name>
    </ligand>
</feature>
<feature type="binding site" evidence="10">
    <location>
        <position position="178"/>
    </location>
    <ligand>
        <name>substrate</name>
    </ligand>
</feature>
<keyword evidence="6 10" id="KW-0460">Magnesium</keyword>
<dbReference type="Gene3D" id="3.90.950.10">
    <property type="match status" value="1"/>
</dbReference>
<comment type="catalytic activity">
    <reaction evidence="9 10">
        <text>XTP + H2O = XMP + diphosphate + H(+)</text>
        <dbReference type="Rhea" id="RHEA:28610"/>
        <dbReference type="ChEBI" id="CHEBI:15377"/>
        <dbReference type="ChEBI" id="CHEBI:15378"/>
        <dbReference type="ChEBI" id="CHEBI:33019"/>
        <dbReference type="ChEBI" id="CHEBI:57464"/>
        <dbReference type="ChEBI" id="CHEBI:61314"/>
        <dbReference type="EC" id="3.6.1.66"/>
    </reaction>
</comment>
<evidence type="ECO:0000313" key="12">
    <source>
        <dbReference type="EMBL" id="OGG57313.1"/>
    </source>
</evidence>
<comment type="caution">
    <text evidence="12">The sequence shown here is derived from an EMBL/GenBank/DDBJ whole genome shotgun (WGS) entry which is preliminary data.</text>
</comment>
<evidence type="ECO:0000256" key="8">
    <source>
        <dbReference type="ARBA" id="ARBA00051875"/>
    </source>
</evidence>
<evidence type="ECO:0000256" key="5">
    <source>
        <dbReference type="ARBA" id="ARBA00022801"/>
    </source>
</evidence>
<dbReference type="FunFam" id="3.90.950.10:FF:000001">
    <property type="entry name" value="dITP/XTP pyrophosphatase"/>
    <property type="match status" value="1"/>
</dbReference>
<evidence type="ECO:0000256" key="1">
    <source>
        <dbReference type="ARBA" id="ARBA00008023"/>
    </source>
</evidence>
<feature type="binding site" evidence="10">
    <location>
        <begin position="183"/>
        <end position="184"/>
    </location>
    <ligand>
        <name>substrate</name>
    </ligand>
</feature>
<dbReference type="InterPro" id="IPR020922">
    <property type="entry name" value="dITP/XTP_pyrophosphatase"/>
</dbReference>
<keyword evidence="7 10" id="KW-0546">Nucleotide metabolism</keyword>
<dbReference type="CDD" id="cd00515">
    <property type="entry name" value="HAM1"/>
    <property type="match status" value="1"/>
</dbReference>
<comment type="subunit">
    <text evidence="2 10">Homodimer.</text>
</comment>
<dbReference type="EMBL" id="MFKX01000029">
    <property type="protein sequence ID" value="OGG57313.1"/>
    <property type="molecule type" value="Genomic_DNA"/>
</dbReference>
<dbReference type="PANTHER" id="PTHR11067">
    <property type="entry name" value="INOSINE TRIPHOSPHATE PYROPHOSPHATASE/HAM1 PROTEIN"/>
    <property type="match status" value="1"/>
</dbReference>
<dbReference type="NCBIfam" id="TIGR00042">
    <property type="entry name" value="RdgB/HAM1 family non-canonical purine NTP pyrophosphatase"/>
    <property type="match status" value="1"/>
</dbReference>
<accession>A0A1F6D797</accession>
<evidence type="ECO:0000256" key="11">
    <source>
        <dbReference type="RuleBase" id="RU003781"/>
    </source>
</evidence>
<dbReference type="InterPro" id="IPR029001">
    <property type="entry name" value="ITPase-like_fam"/>
</dbReference>
<dbReference type="PANTHER" id="PTHR11067:SF9">
    <property type="entry name" value="INOSINE TRIPHOSPHATE PYROPHOSPHATASE"/>
    <property type="match status" value="1"/>
</dbReference>
<evidence type="ECO:0000256" key="7">
    <source>
        <dbReference type="ARBA" id="ARBA00023080"/>
    </source>
</evidence>
<comment type="similarity">
    <text evidence="1 10 11">Belongs to the HAM1 NTPase family.</text>
</comment>
<dbReference type="EC" id="3.6.1.66" evidence="10"/>
<keyword evidence="4 10" id="KW-0547">Nucleotide-binding</keyword>
<dbReference type="InterPro" id="IPR002637">
    <property type="entry name" value="RdgB/HAM1"/>
</dbReference>
<dbReference type="GO" id="GO:0036222">
    <property type="term" value="F:XTP diphosphatase activity"/>
    <property type="evidence" value="ECO:0007669"/>
    <property type="project" value="UniProtKB-UniRule"/>
</dbReference>
<evidence type="ECO:0000256" key="4">
    <source>
        <dbReference type="ARBA" id="ARBA00022741"/>
    </source>
</evidence>
<dbReference type="GO" id="GO:0046872">
    <property type="term" value="F:metal ion binding"/>
    <property type="evidence" value="ECO:0007669"/>
    <property type="project" value="UniProtKB-KW"/>
</dbReference>
<dbReference type="GO" id="GO:0036220">
    <property type="term" value="F:ITP diphosphatase activity"/>
    <property type="evidence" value="ECO:0007669"/>
    <property type="project" value="UniProtKB-UniRule"/>
</dbReference>
<dbReference type="SUPFAM" id="SSF52972">
    <property type="entry name" value="ITPase-like"/>
    <property type="match status" value="1"/>
</dbReference>
<feature type="active site" description="Proton acceptor" evidence="10">
    <location>
        <position position="72"/>
    </location>
</feature>
<gene>
    <name evidence="12" type="ORF">A2853_02220</name>
</gene>
<comment type="catalytic activity">
    <reaction evidence="8 10">
        <text>dITP + H2O = dIMP + diphosphate + H(+)</text>
        <dbReference type="Rhea" id="RHEA:28342"/>
        <dbReference type="ChEBI" id="CHEBI:15377"/>
        <dbReference type="ChEBI" id="CHEBI:15378"/>
        <dbReference type="ChEBI" id="CHEBI:33019"/>
        <dbReference type="ChEBI" id="CHEBI:61194"/>
        <dbReference type="ChEBI" id="CHEBI:61382"/>
        <dbReference type="EC" id="3.6.1.66"/>
    </reaction>
</comment>
<feature type="binding site" evidence="10">
    <location>
        <position position="73"/>
    </location>
    <ligand>
        <name>substrate</name>
    </ligand>
</feature>
<feature type="binding site" evidence="10">
    <location>
        <begin position="155"/>
        <end position="158"/>
    </location>
    <ligand>
        <name>substrate</name>
    </ligand>
</feature>
<dbReference type="GO" id="GO:0035870">
    <property type="term" value="F:dITP diphosphatase activity"/>
    <property type="evidence" value="ECO:0007669"/>
    <property type="project" value="UniProtKB-UniRule"/>
</dbReference>
<evidence type="ECO:0000256" key="6">
    <source>
        <dbReference type="ARBA" id="ARBA00022842"/>
    </source>
</evidence>
<organism evidence="12 13">
    <name type="scientific">Candidatus Kaiserbacteria bacterium RIFCSPHIGHO2_01_FULL_55_17</name>
    <dbReference type="NCBI Taxonomy" id="1798484"/>
    <lineage>
        <taxon>Bacteria</taxon>
        <taxon>Candidatus Kaiseribacteriota</taxon>
    </lineage>
</organism>
<dbReference type="Proteomes" id="UP000177958">
    <property type="component" value="Unassembled WGS sequence"/>
</dbReference>
<comment type="function">
    <text evidence="10">Pyrophosphatase that catalyzes the hydrolysis of nucleoside triphosphates to their monophosphate derivatives, with a high preference for the non-canonical purine nucleotides XTP (xanthosine triphosphate), dITP (deoxyinosine triphosphate) and ITP. Seems to function as a house-cleaning enzyme that removes non-canonical purine nucleotides from the nucleotide pool, thus preventing their incorporation into DNA/RNA and avoiding chromosomal lesions.</text>
</comment>
<dbReference type="GO" id="GO:0009117">
    <property type="term" value="P:nucleotide metabolic process"/>
    <property type="evidence" value="ECO:0007669"/>
    <property type="project" value="UniProtKB-KW"/>
</dbReference>
<name>A0A1F6D797_9BACT</name>
<comment type="caution">
    <text evidence="10">Lacks conserved residue(s) required for the propagation of feature annotation.</text>
</comment>
<reference evidence="12 13" key="1">
    <citation type="journal article" date="2016" name="Nat. Commun.">
        <title>Thousands of microbial genomes shed light on interconnected biogeochemical processes in an aquifer system.</title>
        <authorList>
            <person name="Anantharaman K."/>
            <person name="Brown C.T."/>
            <person name="Hug L.A."/>
            <person name="Sharon I."/>
            <person name="Castelle C.J."/>
            <person name="Probst A.J."/>
            <person name="Thomas B.C."/>
            <person name="Singh A."/>
            <person name="Wilkins M.J."/>
            <person name="Karaoz U."/>
            <person name="Brodie E.L."/>
            <person name="Williams K.H."/>
            <person name="Hubbard S.S."/>
            <person name="Banfield J.F."/>
        </authorList>
    </citation>
    <scope>NUCLEOTIDE SEQUENCE [LARGE SCALE GENOMIC DNA]</scope>
</reference>
<dbReference type="HAMAP" id="MF_01405">
    <property type="entry name" value="Non_canon_purine_NTPase"/>
    <property type="match status" value="1"/>
</dbReference>
<evidence type="ECO:0000256" key="2">
    <source>
        <dbReference type="ARBA" id="ARBA00011738"/>
    </source>
</evidence>
<evidence type="ECO:0000313" key="13">
    <source>
        <dbReference type="Proteomes" id="UP000177958"/>
    </source>
</evidence>
<dbReference type="GO" id="GO:0000166">
    <property type="term" value="F:nucleotide binding"/>
    <property type="evidence" value="ECO:0007669"/>
    <property type="project" value="UniProtKB-KW"/>
</dbReference>
<sequence>MRELLIATRNKGKWPEIVAGLTGMPFQLVNLDEVGIPADFEPTETATTFEGNALIKAFLYGKMSGKLTLAEDAGLEVDTLGGRPGVLSARYAPGSDEDRCRKILTELSGINQSQRGAQFRAAIAIYDPEHDDKIRTCEGVCKGHIATEARGSNGFGYDPIFYSDELGKTGGEMTLQEKDRVSHRGRALRKAREILLAEFA</sequence>
<comment type="cofactor">
    <cofactor evidence="10">
        <name>Mg(2+)</name>
        <dbReference type="ChEBI" id="CHEBI:18420"/>
    </cofactor>
    <text evidence="10">Binds 1 Mg(2+) ion per subunit.</text>
</comment>
<feature type="binding site" evidence="10">
    <location>
        <position position="72"/>
    </location>
    <ligand>
        <name>Mg(2+)</name>
        <dbReference type="ChEBI" id="CHEBI:18420"/>
    </ligand>
</feature>
<dbReference type="GO" id="GO:0009146">
    <property type="term" value="P:purine nucleoside triphosphate catabolic process"/>
    <property type="evidence" value="ECO:0007669"/>
    <property type="project" value="UniProtKB-UniRule"/>
</dbReference>